<protein>
    <recommendedName>
        <fullName evidence="3">C2H2-type domain-containing protein</fullName>
    </recommendedName>
</protein>
<accession>A0A3M6YB11</accession>
<dbReference type="AlphaFoldDB" id="A0A3M6YB11"/>
<dbReference type="InterPro" id="IPR013087">
    <property type="entry name" value="Znf_C2H2_type"/>
</dbReference>
<evidence type="ECO:0000256" key="2">
    <source>
        <dbReference type="SAM" id="MobiDB-lite"/>
    </source>
</evidence>
<comment type="caution">
    <text evidence="6">The sequence shown here is derived from an EMBL/GenBank/DDBJ whole genome shotgun (WGS) entry which is preliminary data.</text>
</comment>
<feature type="compositionally biased region" description="Polar residues" evidence="2">
    <location>
        <begin position="110"/>
        <end position="121"/>
    </location>
</feature>
<reference evidence="8 9" key="1">
    <citation type="journal article" date="2018" name="BMC Genomics">
        <title>Genomic evidence for intraspecific hybridization in a clonal and extremely halotolerant yeast.</title>
        <authorList>
            <person name="Gostincar C."/>
            <person name="Stajich J.E."/>
            <person name="Zupancic J."/>
            <person name="Zalar P."/>
            <person name="Gunde-Cimerman N."/>
        </authorList>
    </citation>
    <scope>NUCLEOTIDE SEQUENCE [LARGE SCALE GENOMIC DNA]</scope>
    <source>
        <strain evidence="7 9">EXF-6651</strain>
        <strain evidence="5 11">EXF-6654</strain>
        <strain evidence="4 10">EXF-6656</strain>
        <strain evidence="6 8">EXF-6669</strain>
    </source>
</reference>
<evidence type="ECO:0000313" key="4">
    <source>
        <dbReference type="EMBL" id="RMX77907.1"/>
    </source>
</evidence>
<evidence type="ECO:0000313" key="7">
    <source>
        <dbReference type="EMBL" id="RMY33010.1"/>
    </source>
</evidence>
<gene>
    <name evidence="7" type="ORF">D0866_06213</name>
    <name evidence="6" type="ORF">D0867_11815</name>
    <name evidence="5" type="ORF">D0868_13444</name>
    <name evidence="4" type="ORF">D0869_09515</name>
</gene>
<feature type="domain" description="C2H2-type" evidence="3">
    <location>
        <begin position="169"/>
        <end position="200"/>
    </location>
</feature>
<proteinExistence type="predicted"/>
<dbReference type="SMART" id="SM00355">
    <property type="entry name" value="ZnF_C2H2"/>
    <property type="match status" value="2"/>
</dbReference>
<evidence type="ECO:0000313" key="11">
    <source>
        <dbReference type="Proteomes" id="UP000282582"/>
    </source>
</evidence>
<organism evidence="6 8">
    <name type="scientific">Hortaea werneckii</name>
    <name type="common">Black yeast</name>
    <name type="synonym">Cladosporium werneckii</name>
    <dbReference type="NCBI Taxonomy" id="91943"/>
    <lineage>
        <taxon>Eukaryota</taxon>
        <taxon>Fungi</taxon>
        <taxon>Dikarya</taxon>
        <taxon>Ascomycota</taxon>
        <taxon>Pezizomycotina</taxon>
        <taxon>Dothideomycetes</taxon>
        <taxon>Dothideomycetidae</taxon>
        <taxon>Mycosphaerellales</taxon>
        <taxon>Teratosphaeriaceae</taxon>
        <taxon>Hortaea</taxon>
    </lineage>
</organism>
<dbReference type="EMBL" id="QWIK01001790">
    <property type="protein sequence ID" value="RMX92378.1"/>
    <property type="molecule type" value="Genomic_DNA"/>
</dbReference>
<dbReference type="EMBL" id="QWIJ01000896">
    <property type="protein sequence ID" value="RMX77907.1"/>
    <property type="molecule type" value="Genomic_DNA"/>
</dbReference>
<dbReference type="GO" id="GO:0008270">
    <property type="term" value="F:zinc ion binding"/>
    <property type="evidence" value="ECO:0007669"/>
    <property type="project" value="UniProtKB-KW"/>
</dbReference>
<dbReference type="OrthoDB" id="2687452at2759"/>
<evidence type="ECO:0000313" key="8">
    <source>
        <dbReference type="Proteomes" id="UP000271337"/>
    </source>
</evidence>
<feature type="region of interest" description="Disordered" evidence="2">
    <location>
        <begin position="251"/>
        <end position="275"/>
    </location>
</feature>
<keyword evidence="1" id="KW-0862">Zinc</keyword>
<evidence type="ECO:0000259" key="3">
    <source>
        <dbReference type="PROSITE" id="PS50157"/>
    </source>
</evidence>
<dbReference type="Pfam" id="PF00096">
    <property type="entry name" value="zf-C2H2"/>
    <property type="match status" value="1"/>
</dbReference>
<dbReference type="Proteomes" id="UP000281245">
    <property type="component" value="Unassembled WGS sequence"/>
</dbReference>
<feature type="region of interest" description="Disordered" evidence="2">
    <location>
        <begin position="34"/>
        <end position="82"/>
    </location>
</feature>
<dbReference type="PROSITE" id="PS00028">
    <property type="entry name" value="ZINC_FINGER_C2H2_1"/>
    <property type="match status" value="1"/>
</dbReference>
<evidence type="ECO:0000313" key="9">
    <source>
        <dbReference type="Proteomes" id="UP000276864"/>
    </source>
</evidence>
<evidence type="ECO:0000256" key="1">
    <source>
        <dbReference type="PROSITE-ProRule" id="PRU00042"/>
    </source>
</evidence>
<dbReference type="SUPFAM" id="SSF57667">
    <property type="entry name" value="beta-beta-alpha zinc fingers"/>
    <property type="match status" value="1"/>
</dbReference>
<evidence type="ECO:0000313" key="10">
    <source>
        <dbReference type="Proteomes" id="UP000281245"/>
    </source>
</evidence>
<dbReference type="EMBL" id="QWIL01001724">
    <property type="protein sequence ID" value="RMY00244.1"/>
    <property type="molecule type" value="Genomic_DNA"/>
</dbReference>
<feature type="compositionally biased region" description="Low complexity" evidence="2">
    <location>
        <begin position="62"/>
        <end position="82"/>
    </location>
</feature>
<dbReference type="Proteomes" id="UP000276864">
    <property type="component" value="Unassembled WGS sequence"/>
</dbReference>
<sequence length="275" mass="30475">MSESYLNSGYEPCGSGPIWDFDFQLFPDDVARDTNAFDPLPSTANNRRPNTLWPGSDGTLESGSFSSLNPSDSSPATELSSQISSTSSPYVYSPFVRSHSLPDILASVGHGTSNTNTSPGQCQVDVEDPKSYSSHQLLAPVTRNPKKRLSRLPTSAPASVSRRQGSARHPCDVISCGKSFSRPSDLVRHMKTIHHTASEHYHCKAMGCYRQDRRLDKIREHCSKRHGQSDDYYTQDDKVAEMAGCLFATCRDFGTQPRPDRSPRKGARRSTRSER</sequence>
<feature type="region of interest" description="Disordered" evidence="2">
    <location>
        <begin position="107"/>
        <end position="128"/>
    </location>
</feature>
<keyword evidence="1" id="KW-0863">Zinc-finger</keyword>
<evidence type="ECO:0000313" key="5">
    <source>
        <dbReference type="EMBL" id="RMX92378.1"/>
    </source>
</evidence>
<evidence type="ECO:0000313" key="6">
    <source>
        <dbReference type="EMBL" id="RMY00244.1"/>
    </source>
</evidence>
<dbReference type="Proteomes" id="UP000271337">
    <property type="component" value="Unassembled WGS sequence"/>
</dbReference>
<dbReference type="InterPro" id="IPR036236">
    <property type="entry name" value="Znf_C2H2_sf"/>
</dbReference>
<feature type="region of interest" description="Disordered" evidence="2">
    <location>
        <begin position="144"/>
        <end position="167"/>
    </location>
</feature>
<feature type="compositionally biased region" description="Basic residues" evidence="2">
    <location>
        <begin position="264"/>
        <end position="275"/>
    </location>
</feature>
<dbReference type="EMBL" id="QWIM01000578">
    <property type="protein sequence ID" value="RMY33010.1"/>
    <property type="molecule type" value="Genomic_DNA"/>
</dbReference>
<dbReference type="Gene3D" id="3.30.160.60">
    <property type="entry name" value="Classic Zinc Finger"/>
    <property type="match status" value="1"/>
</dbReference>
<dbReference type="Proteomes" id="UP000282582">
    <property type="component" value="Unassembled WGS sequence"/>
</dbReference>
<name>A0A3M6YB11_HORWE</name>
<feature type="compositionally biased region" description="Polar residues" evidence="2">
    <location>
        <begin position="152"/>
        <end position="164"/>
    </location>
</feature>
<dbReference type="PROSITE" id="PS50157">
    <property type="entry name" value="ZINC_FINGER_C2H2_2"/>
    <property type="match status" value="1"/>
</dbReference>
<keyword evidence="1" id="KW-0479">Metal-binding</keyword>